<reference evidence="8" key="1">
    <citation type="journal article" date="2014" name="Front. Microbiol.">
        <title>High frequency of phylogenetically diverse reductive dehalogenase-homologous genes in deep subseafloor sedimentary metagenomes.</title>
        <authorList>
            <person name="Kawai M."/>
            <person name="Futagami T."/>
            <person name="Toyoda A."/>
            <person name="Takaki Y."/>
            <person name="Nishi S."/>
            <person name="Hori S."/>
            <person name="Arai W."/>
            <person name="Tsubouchi T."/>
            <person name="Morono Y."/>
            <person name="Uchiyama I."/>
            <person name="Ito T."/>
            <person name="Fujiyama A."/>
            <person name="Inagaki F."/>
            <person name="Takami H."/>
        </authorList>
    </citation>
    <scope>NUCLEOTIDE SEQUENCE</scope>
    <source>
        <strain evidence="8">Expedition CK06-06</strain>
    </source>
</reference>
<dbReference type="SUPFAM" id="SSF48310">
    <property type="entry name" value="Aldehyde ferredoxin oxidoreductase, C-terminal domains"/>
    <property type="match status" value="1"/>
</dbReference>
<dbReference type="GO" id="GO:0051539">
    <property type="term" value="F:4 iron, 4 sulfur cluster binding"/>
    <property type="evidence" value="ECO:0007669"/>
    <property type="project" value="UniProtKB-KW"/>
</dbReference>
<dbReference type="InterPro" id="IPR036021">
    <property type="entry name" value="Tungsten_al_ferr_oxy-like_C"/>
</dbReference>
<dbReference type="InterPro" id="IPR013984">
    <property type="entry name" value="Ald_Fedxn_OxRdtase_dom2"/>
</dbReference>
<evidence type="ECO:0000256" key="1">
    <source>
        <dbReference type="ARBA" id="ARBA00001966"/>
    </source>
</evidence>
<dbReference type="EMBL" id="BARW01008464">
    <property type="protein sequence ID" value="GAI84638.1"/>
    <property type="molecule type" value="Genomic_DNA"/>
</dbReference>
<keyword evidence="6" id="KW-0411">Iron-sulfur</keyword>
<feature type="non-terminal residue" evidence="8">
    <location>
        <position position="1"/>
    </location>
</feature>
<dbReference type="Pfam" id="PF01314">
    <property type="entry name" value="AFOR_C"/>
    <property type="match status" value="1"/>
</dbReference>
<sequence length="350" mass="37423">DKPVYIFIQDGQVEIKNAQHLWGMKTLECQNAICEELGDKNVKVALIGPAGENLVSFACVLNDLDAAAGRTGMGAVMGSKNLKAIACRGHQRLSLANPEAVSAIGRWIRDNTPVANKGMQDFGTARVVKILNDAGGLPTRNFQLGSIDGVDDITGQAMTNTILVKRRSCFACPVQCKREVKVDEPYTVDPRYGGPEYETIAALGSNCGITDLKAIAKGHEMVNAYGIDSISCGMAISFAMECFENGLLTLEDTGGIDLRFGNATAMLQMIELIARREGLGALLAKGVAQAAKEIGRGAEEFALHIKGQELPMHEPRFKQGLGVGYVVSSTGADHCHNIHDSAYTSLTPLL</sequence>
<evidence type="ECO:0000256" key="6">
    <source>
        <dbReference type="ARBA" id="ARBA00023014"/>
    </source>
</evidence>
<comment type="caution">
    <text evidence="8">The sequence shown here is derived from an EMBL/GenBank/DDBJ whole genome shotgun (WGS) entry which is preliminary data.</text>
</comment>
<dbReference type="InterPro" id="IPR036503">
    <property type="entry name" value="Ald_Fedxn_OxRdtase_N_sf"/>
</dbReference>
<keyword evidence="3" id="KW-0004">4Fe-4S</keyword>
<evidence type="ECO:0000313" key="8">
    <source>
        <dbReference type="EMBL" id="GAI84638.1"/>
    </source>
</evidence>
<feature type="non-terminal residue" evidence="8">
    <location>
        <position position="350"/>
    </location>
</feature>
<dbReference type="PANTHER" id="PTHR30038">
    <property type="entry name" value="ALDEHYDE FERREDOXIN OXIDOREDUCTASE"/>
    <property type="match status" value="1"/>
</dbReference>
<comment type="cofactor">
    <cofactor evidence="1">
        <name>[4Fe-4S] cluster</name>
        <dbReference type="ChEBI" id="CHEBI:49883"/>
    </cofactor>
</comment>
<dbReference type="Gene3D" id="1.10.569.10">
    <property type="entry name" value="Aldehyde Ferredoxin Oxidoreductase Protein, subunit A, domain 2"/>
    <property type="match status" value="1"/>
</dbReference>
<dbReference type="InterPro" id="IPR001203">
    <property type="entry name" value="OxRdtase_Ald_Fedxn_C"/>
</dbReference>
<dbReference type="PANTHER" id="PTHR30038:SF0">
    <property type="entry name" value="TUNGSTEN-CONTAINING ALDEHYDE FERREDOXIN OXIDOREDUCTASE"/>
    <property type="match status" value="1"/>
</dbReference>
<keyword evidence="4" id="KW-0479">Metal-binding</keyword>
<dbReference type="SUPFAM" id="SSF56228">
    <property type="entry name" value="Aldehyde ferredoxin oxidoreductase, N-terminal domain"/>
    <property type="match status" value="1"/>
</dbReference>
<dbReference type="GO" id="GO:0009055">
    <property type="term" value="F:electron transfer activity"/>
    <property type="evidence" value="ECO:0007669"/>
    <property type="project" value="InterPro"/>
</dbReference>
<evidence type="ECO:0000256" key="5">
    <source>
        <dbReference type="ARBA" id="ARBA00023004"/>
    </source>
</evidence>
<dbReference type="GO" id="GO:0016625">
    <property type="term" value="F:oxidoreductase activity, acting on the aldehyde or oxo group of donors, iron-sulfur protein as acceptor"/>
    <property type="evidence" value="ECO:0007669"/>
    <property type="project" value="InterPro"/>
</dbReference>
<evidence type="ECO:0000256" key="2">
    <source>
        <dbReference type="ARBA" id="ARBA00011032"/>
    </source>
</evidence>
<evidence type="ECO:0000256" key="4">
    <source>
        <dbReference type="ARBA" id="ARBA00022723"/>
    </source>
</evidence>
<dbReference type="AlphaFoldDB" id="X1RVE4"/>
<protein>
    <recommendedName>
        <fullName evidence="7">Aldehyde ferredoxin oxidoreductase N-terminal domain-containing protein</fullName>
    </recommendedName>
</protein>
<name>X1RVE4_9ZZZZ</name>
<evidence type="ECO:0000256" key="3">
    <source>
        <dbReference type="ARBA" id="ARBA00022485"/>
    </source>
</evidence>
<dbReference type="SMART" id="SM00790">
    <property type="entry name" value="AFOR_N"/>
    <property type="match status" value="1"/>
</dbReference>
<dbReference type="GO" id="GO:0046872">
    <property type="term" value="F:metal ion binding"/>
    <property type="evidence" value="ECO:0007669"/>
    <property type="project" value="UniProtKB-KW"/>
</dbReference>
<gene>
    <name evidence="8" type="ORF">S12H4_17334</name>
</gene>
<proteinExistence type="inferred from homology"/>
<comment type="similarity">
    <text evidence="2">Belongs to the AOR/FOR family.</text>
</comment>
<dbReference type="InterPro" id="IPR051919">
    <property type="entry name" value="W-dependent_AOR"/>
</dbReference>
<keyword evidence="5" id="KW-0408">Iron</keyword>
<dbReference type="Pfam" id="PF02730">
    <property type="entry name" value="AFOR_N"/>
    <property type="match status" value="1"/>
</dbReference>
<dbReference type="InterPro" id="IPR013983">
    <property type="entry name" value="Ald_Fedxn_OxRdtase_N"/>
</dbReference>
<dbReference type="Gene3D" id="3.60.9.10">
    <property type="entry name" value="Aldehyde ferredoxin oxidoreductase, N-terminal domain"/>
    <property type="match status" value="1"/>
</dbReference>
<feature type="domain" description="Aldehyde ferredoxin oxidoreductase N-terminal" evidence="7">
    <location>
        <begin position="1"/>
        <end position="91"/>
    </location>
</feature>
<accession>X1RVE4</accession>
<organism evidence="8">
    <name type="scientific">marine sediment metagenome</name>
    <dbReference type="NCBI Taxonomy" id="412755"/>
    <lineage>
        <taxon>unclassified sequences</taxon>
        <taxon>metagenomes</taxon>
        <taxon>ecological metagenomes</taxon>
    </lineage>
</organism>
<evidence type="ECO:0000259" key="7">
    <source>
        <dbReference type="SMART" id="SM00790"/>
    </source>
</evidence>